<evidence type="ECO:0000313" key="3">
    <source>
        <dbReference type="EMBL" id="PZQ19036.1"/>
    </source>
</evidence>
<dbReference type="Pfam" id="PF00072">
    <property type="entry name" value="Response_reg"/>
    <property type="match status" value="1"/>
</dbReference>
<dbReference type="InterPro" id="IPR011006">
    <property type="entry name" value="CheY-like_superfamily"/>
</dbReference>
<reference evidence="3 4" key="1">
    <citation type="submission" date="2017-08" db="EMBL/GenBank/DDBJ databases">
        <title>Infants hospitalized years apart are colonized by the same room-sourced microbial strains.</title>
        <authorList>
            <person name="Brooks B."/>
            <person name="Olm M.R."/>
            <person name="Firek B.A."/>
            <person name="Baker R."/>
            <person name="Thomas B.C."/>
            <person name="Morowitz M.J."/>
            <person name="Banfield J.F."/>
        </authorList>
    </citation>
    <scope>NUCLEOTIDE SEQUENCE [LARGE SCALE GENOMIC DNA]</scope>
    <source>
        <strain evidence="3">S2_005_003_R2_43</strain>
    </source>
</reference>
<proteinExistence type="predicted"/>
<keyword evidence="1" id="KW-0597">Phosphoprotein</keyword>
<dbReference type="InterPro" id="IPR001789">
    <property type="entry name" value="Sig_transdc_resp-reg_receiver"/>
</dbReference>
<comment type="caution">
    <text evidence="3">The sequence shown here is derived from an EMBL/GenBank/DDBJ whole genome shotgun (WGS) entry which is preliminary data.</text>
</comment>
<dbReference type="Proteomes" id="UP000249577">
    <property type="component" value="Unassembled WGS sequence"/>
</dbReference>
<dbReference type="SUPFAM" id="SSF52172">
    <property type="entry name" value="CheY-like"/>
    <property type="match status" value="1"/>
</dbReference>
<dbReference type="SMART" id="SM00448">
    <property type="entry name" value="REC"/>
    <property type="match status" value="1"/>
</dbReference>
<protein>
    <submittedName>
        <fullName evidence="3">Response regulator</fullName>
    </submittedName>
</protein>
<evidence type="ECO:0000313" key="4">
    <source>
        <dbReference type="Proteomes" id="UP000249577"/>
    </source>
</evidence>
<accession>A0A2W5KPM7</accession>
<feature type="modified residue" description="4-aspartylphosphate" evidence="1">
    <location>
        <position position="52"/>
    </location>
</feature>
<dbReference type="PROSITE" id="PS50110">
    <property type="entry name" value="RESPONSE_REGULATORY"/>
    <property type="match status" value="1"/>
</dbReference>
<evidence type="ECO:0000259" key="2">
    <source>
        <dbReference type="PROSITE" id="PS50110"/>
    </source>
</evidence>
<organism evidence="3 4">
    <name type="scientific">Ancylobacter novellus</name>
    <name type="common">Thiobacillus novellus</name>
    <dbReference type="NCBI Taxonomy" id="921"/>
    <lineage>
        <taxon>Bacteria</taxon>
        <taxon>Pseudomonadati</taxon>
        <taxon>Pseudomonadota</taxon>
        <taxon>Alphaproteobacteria</taxon>
        <taxon>Hyphomicrobiales</taxon>
        <taxon>Xanthobacteraceae</taxon>
        <taxon>Ancylobacter</taxon>
    </lineage>
</organism>
<feature type="domain" description="Response regulatory" evidence="2">
    <location>
        <begin position="2"/>
        <end position="113"/>
    </location>
</feature>
<name>A0A2W5KPM7_ANCNO</name>
<dbReference type="EMBL" id="QFPN01000001">
    <property type="protein sequence ID" value="PZQ19036.1"/>
    <property type="molecule type" value="Genomic_DNA"/>
</dbReference>
<dbReference type="AlphaFoldDB" id="A0A2W5KPM7"/>
<dbReference type="GO" id="GO:0000160">
    <property type="term" value="P:phosphorelay signal transduction system"/>
    <property type="evidence" value="ECO:0007669"/>
    <property type="project" value="InterPro"/>
</dbReference>
<evidence type="ECO:0000256" key="1">
    <source>
        <dbReference type="PROSITE-ProRule" id="PRU00169"/>
    </source>
</evidence>
<sequence>MRVLIVEDDMVVAGSLGPVVTAAGHELVGLAADRDTAVELLASAGVHLALIDLRLADGWTGADVARAAARHDVAAVFTTANPTLLPSDFADALGVIPKPYSSQQVKAALDYIAERMADEAHDAVPPRCLHLGPRWLASAETA</sequence>
<gene>
    <name evidence="3" type="ORF">DI565_01170</name>
</gene>
<dbReference type="Gene3D" id="3.40.50.2300">
    <property type="match status" value="1"/>
</dbReference>